<name>A0A6J4PUB0_9RHOB</name>
<dbReference type="GO" id="GO:0008115">
    <property type="term" value="F:sarcosine oxidase activity"/>
    <property type="evidence" value="ECO:0007669"/>
    <property type="project" value="UniProtKB-EC"/>
</dbReference>
<dbReference type="EMBL" id="CADCUU010000357">
    <property type="protein sequence ID" value="CAA9424134.1"/>
    <property type="molecule type" value="Genomic_DNA"/>
</dbReference>
<feature type="non-terminal residue" evidence="2">
    <location>
        <position position="1"/>
    </location>
</feature>
<proteinExistence type="predicted"/>
<feature type="compositionally biased region" description="Low complexity" evidence="1">
    <location>
        <begin position="232"/>
        <end position="242"/>
    </location>
</feature>
<dbReference type="EC" id="1.5.3.1" evidence="2"/>
<evidence type="ECO:0000313" key="2">
    <source>
        <dbReference type="EMBL" id="CAA9424134.1"/>
    </source>
</evidence>
<feature type="compositionally biased region" description="Gly residues" evidence="1">
    <location>
        <begin position="55"/>
        <end position="65"/>
    </location>
</feature>
<organism evidence="2">
    <name type="scientific">uncultured Rubellimicrobium sp</name>
    <dbReference type="NCBI Taxonomy" id="543078"/>
    <lineage>
        <taxon>Bacteria</taxon>
        <taxon>Pseudomonadati</taxon>
        <taxon>Pseudomonadota</taxon>
        <taxon>Alphaproteobacteria</taxon>
        <taxon>Rhodobacterales</taxon>
        <taxon>Roseobacteraceae</taxon>
        <taxon>Rubellimicrobium</taxon>
        <taxon>environmental samples</taxon>
    </lineage>
</organism>
<evidence type="ECO:0000256" key="1">
    <source>
        <dbReference type="SAM" id="MobiDB-lite"/>
    </source>
</evidence>
<feature type="non-terminal residue" evidence="2">
    <location>
        <position position="261"/>
    </location>
</feature>
<sequence length="261" mass="27207">DGGLPPDRVAGAGRLAHLHHGAVGGGRGAGAERTQGAGAPGRGAGPVGRDLPAYGGRGMHGGGVPGTAVPRVLYRRAGLRGQRPRPPRPRAVGGDPGRRSGPWHHPLRDRDDARPAGREGLHPCGAGHGRDRDAGRRGPRLGHRQAEARLRGQAVADAARHRGQGAQAACRAADRGPEDRAGGGGADRRGPERAQAHDDDRARHVVLLVRGAGPVHRHGPAGRRARPDGRGAAHPHAGPHAQGPRHRHRLRRSRRPEAQGL</sequence>
<dbReference type="AlphaFoldDB" id="A0A6J4PUB0"/>
<keyword evidence="2" id="KW-0560">Oxidoreductase</keyword>
<feature type="compositionally biased region" description="Basic residues" evidence="1">
    <location>
        <begin position="243"/>
        <end position="254"/>
    </location>
</feature>
<feature type="region of interest" description="Disordered" evidence="1">
    <location>
        <begin position="1"/>
        <end position="261"/>
    </location>
</feature>
<protein>
    <submittedName>
        <fullName evidence="2">Sarcosine oxidase alpha subunit</fullName>
        <ecNumber evidence="2">1.5.3.1</ecNumber>
    </submittedName>
</protein>
<feature type="compositionally biased region" description="Basic residues" evidence="1">
    <location>
        <begin position="73"/>
        <end position="88"/>
    </location>
</feature>
<gene>
    <name evidence="2" type="ORF">AVDCRST_MAG15-2385</name>
</gene>
<feature type="compositionally biased region" description="Basic residues" evidence="1">
    <location>
        <begin position="215"/>
        <end position="224"/>
    </location>
</feature>
<accession>A0A6J4PUB0</accession>
<feature type="compositionally biased region" description="Basic and acidic residues" evidence="1">
    <location>
        <begin position="106"/>
        <end position="121"/>
    </location>
</feature>
<feature type="compositionally biased region" description="Basic and acidic residues" evidence="1">
    <location>
        <begin position="172"/>
        <end position="203"/>
    </location>
</feature>
<reference evidence="2" key="1">
    <citation type="submission" date="2020-02" db="EMBL/GenBank/DDBJ databases">
        <authorList>
            <person name="Meier V. D."/>
        </authorList>
    </citation>
    <scope>NUCLEOTIDE SEQUENCE</scope>
    <source>
        <strain evidence="2">AVDCRST_MAG15</strain>
    </source>
</reference>